<keyword evidence="3" id="KW-1185">Reference proteome</keyword>
<organism evidence="2 3">
    <name type="scientific">Lactiplantibacillus daoliensis</name>
    <dbReference type="NCBI Taxonomy" id="2559916"/>
    <lineage>
        <taxon>Bacteria</taxon>
        <taxon>Bacillati</taxon>
        <taxon>Bacillota</taxon>
        <taxon>Bacilli</taxon>
        <taxon>Lactobacillales</taxon>
        <taxon>Lactobacillaceae</taxon>
        <taxon>Lactiplantibacillus</taxon>
    </lineage>
</organism>
<proteinExistence type="predicted"/>
<keyword evidence="1" id="KW-0812">Transmembrane</keyword>
<dbReference type="Proteomes" id="UP001596227">
    <property type="component" value="Unassembled WGS sequence"/>
</dbReference>
<evidence type="ECO:0008006" key="4">
    <source>
        <dbReference type="Google" id="ProtNLM"/>
    </source>
</evidence>
<evidence type="ECO:0000256" key="1">
    <source>
        <dbReference type="SAM" id="Phobius"/>
    </source>
</evidence>
<dbReference type="RefSeq" id="WP_171000246.1">
    <property type="nucleotide sequence ID" value="NZ_BJDH01000001.1"/>
</dbReference>
<keyword evidence="1" id="KW-1133">Transmembrane helix</keyword>
<name>A0ABW1UE24_9LACO</name>
<keyword evidence="1" id="KW-0472">Membrane</keyword>
<evidence type="ECO:0000313" key="3">
    <source>
        <dbReference type="Proteomes" id="UP001596227"/>
    </source>
</evidence>
<dbReference type="EMBL" id="JBHSSB010000014">
    <property type="protein sequence ID" value="MFC6294366.1"/>
    <property type="molecule type" value="Genomic_DNA"/>
</dbReference>
<accession>A0ABW1UE24</accession>
<protein>
    <recommendedName>
        <fullName evidence="4">Integral membrane protein</fullName>
    </recommendedName>
</protein>
<gene>
    <name evidence="2" type="ORF">ACFQH1_04035</name>
</gene>
<sequence length="88" mass="10040">MIQKAMYLVITVLVSWTLLKNPRGLENLIVTLLIGYILVHLGIEIQTRYRYFAMPLMMILAGGAPFSAVYKPIDLVSHRMDGLSWGRF</sequence>
<feature type="transmembrane region" description="Helical" evidence="1">
    <location>
        <begin position="25"/>
        <end position="43"/>
    </location>
</feature>
<comment type="caution">
    <text evidence="2">The sequence shown here is derived from an EMBL/GenBank/DDBJ whole genome shotgun (WGS) entry which is preliminary data.</text>
</comment>
<feature type="transmembrane region" description="Helical" evidence="1">
    <location>
        <begin position="49"/>
        <end position="70"/>
    </location>
</feature>
<reference evidence="3" key="1">
    <citation type="journal article" date="2019" name="Int. J. Syst. Evol. Microbiol.">
        <title>The Global Catalogue of Microorganisms (GCM) 10K type strain sequencing project: providing services to taxonomists for standard genome sequencing and annotation.</title>
        <authorList>
            <consortium name="The Broad Institute Genomics Platform"/>
            <consortium name="The Broad Institute Genome Sequencing Center for Infectious Disease"/>
            <person name="Wu L."/>
            <person name="Ma J."/>
        </authorList>
    </citation>
    <scope>NUCLEOTIDE SEQUENCE [LARGE SCALE GENOMIC DNA]</scope>
    <source>
        <strain evidence="3">CCM 8934</strain>
    </source>
</reference>
<evidence type="ECO:0000313" key="2">
    <source>
        <dbReference type="EMBL" id="MFC6294366.1"/>
    </source>
</evidence>